<dbReference type="Gene3D" id="3.50.50.60">
    <property type="entry name" value="FAD/NAD(P)-binding domain"/>
    <property type="match status" value="1"/>
</dbReference>
<dbReference type="InterPro" id="IPR036188">
    <property type="entry name" value="FAD/NAD-bd_sf"/>
</dbReference>
<evidence type="ECO:0000313" key="2">
    <source>
        <dbReference type="EMBL" id="KJL37114.1"/>
    </source>
</evidence>
<proteinExistence type="predicted"/>
<dbReference type="PANTHER" id="PTHR42685:SF22">
    <property type="entry name" value="CONDITIONED MEDIUM FACTOR RECEPTOR 1"/>
    <property type="match status" value="1"/>
</dbReference>
<dbReference type="GO" id="GO:0043917">
    <property type="term" value="F:ribose 1,5-bisphosphate isomerase activity"/>
    <property type="evidence" value="ECO:0007669"/>
    <property type="project" value="UniProtKB-EC"/>
</dbReference>
<keyword evidence="3" id="KW-1185">Reference proteome</keyword>
<sequence>MRENAGVTAASDDIVWDVVVVGAGPAGSSAARCAAAGGASTLLVDRATFPRYKTCGGGLLGVSRRFLPPEGVAAIEAEVGRVVFTHDGARPVEIRRDEPFLAMARRERLDAALVTAAQRAGAVFREGVAVQRVGAASADLVAVETSAGVLRARVVIGADGVGGRIARHVGVTPARVDLGLEDERERGRAPRDAVRIDWGPGAGSYGWLFPKGEVDEVGVIEARGRPEQTRAYLAAWLRETETTDAAPRHSSGHLTQWRTASSPLRRGGVLVAGDAAGLLEPWTREGISFALRSGTWAGEAAARAAAGDPAALDGYVARVEQELQPEIRTGAQLLAVFERHPRLVHAALGRSRRARRAFVEFCAGETPLSAYAMRWWFRLAVSLLGRGGSATV</sequence>
<dbReference type="InterPro" id="IPR050407">
    <property type="entry name" value="Geranylgeranyl_reductase"/>
</dbReference>
<gene>
    <name evidence="2" type="ORF">RR49_01227</name>
</gene>
<dbReference type="EMBL" id="JYIY01000069">
    <property type="protein sequence ID" value="KJL37114.1"/>
    <property type="molecule type" value="Genomic_DNA"/>
</dbReference>
<dbReference type="PATRIC" id="fig|400772.4.peg.1250"/>
<evidence type="ECO:0000259" key="1">
    <source>
        <dbReference type="Pfam" id="PF01494"/>
    </source>
</evidence>
<dbReference type="Pfam" id="PF01494">
    <property type="entry name" value="FAD_binding_3"/>
    <property type="match status" value="1"/>
</dbReference>
<evidence type="ECO:0000313" key="3">
    <source>
        <dbReference type="Proteomes" id="UP000033451"/>
    </source>
</evidence>
<reference evidence="2 3" key="1">
    <citation type="submission" date="2015-02" db="EMBL/GenBank/DDBJ databases">
        <title>Draft genome sequences of ten Microbacterium spp. with emphasis on heavy metal contaminated environments.</title>
        <authorList>
            <person name="Corretto E."/>
        </authorList>
    </citation>
    <scope>NUCLEOTIDE SEQUENCE [LARGE SCALE GENOMIC DNA]</scope>
    <source>
        <strain evidence="2 3">DSM 18659</strain>
    </source>
</reference>
<dbReference type="GO" id="GO:0016628">
    <property type="term" value="F:oxidoreductase activity, acting on the CH-CH group of donors, NAD or NADP as acceptor"/>
    <property type="evidence" value="ECO:0007669"/>
    <property type="project" value="InterPro"/>
</dbReference>
<keyword evidence="2" id="KW-0413">Isomerase</keyword>
<dbReference type="SUPFAM" id="SSF51905">
    <property type="entry name" value="FAD/NAD(P)-binding domain"/>
    <property type="match status" value="1"/>
</dbReference>
<dbReference type="NCBIfam" id="TIGR02032">
    <property type="entry name" value="GG-red-SF"/>
    <property type="match status" value="1"/>
</dbReference>
<organism evidence="2 3">
    <name type="scientific">Microbacterium ginsengisoli</name>
    <dbReference type="NCBI Taxonomy" id="400772"/>
    <lineage>
        <taxon>Bacteria</taxon>
        <taxon>Bacillati</taxon>
        <taxon>Actinomycetota</taxon>
        <taxon>Actinomycetes</taxon>
        <taxon>Micrococcales</taxon>
        <taxon>Microbacteriaceae</taxon>
        <taxon>Microbacterium</taxon>
    </lineage>
</organism>
<dbReference type="PANTHER" id="PTHR42685">
    <property type="entry name" value="GERANYLGERANYL DIPHOSPHATE REDUCTASE"/>
    <property type="match status" value="1"/>
</dbReference>
<dbReference type="EC" id="5.3.1.29" evidence="2"/>
<dbReference type="STRING" id="400772.RR49_01227"/>
<dbReference type="AlphaFoldDB" id="A0A0F0LWL5"/>
<protein>
    <submittedName>
        <fullName evidence="2">Putative thiazole biosynthetic enzyme</fullName>
        <ecNumber evidence="2">5.3.1.29</ecNumber>
    </submittedName>
</protein>
<accession>A0A0F0LWL5</accession>
<feature type="domain" description="FAD-binding" evidence="1">
    <location>
        <begin position="17"/>
        <end position="172"/>
    </location>
</feature>
<dbReference type="PRINTS" id="PR00420">
    <property type="entry name" value="RNGMNOXGNASE"/>
</dbReference>
<name>A0A0F0LWL5_9MICO</name>
<dbReference type="InterPro" id="IPR002938">
    <property type="entry name" value="FAD-bd"/>
</dbReference>
<dbReference type="Proteomes" id="UP000033451">
    <property type="component" value="Unassembled WGS sequence"/>
</dbReference>
<dbReference type="InterPro" id="IPR011777">
    <property type="entry name" value="Geranylgeranyl_Rdtase_fam"/>
</dbReference>
<comment type="caution">
    <text evidence="2">The sequence shown here is derived from an EMBL/GenBank/DDBJ whole genome shotgun (WGS) entry which is preliminary data.</text>
</comment>
<dbReference type="GO" id="GO:0071949">
    <property type="term" value="F:FAD binding"/>
    <property type="evidence" value="ECO:0007669"/>
    <property type="project" value="InterPro"/>
</dbReference>